<feature type="region of interest" description="Disordered" evidence="7">
    <location>
        <begin position="1"/>
        <end position="31"/>
    </location>
</feature>
<evidence type="ECO:0000259" key="9">
    <source>
        <dbReference type="Pfam" id="PF24597"/>
    </source>
</evidence>
<dbReference type="InterPro" id="IPR056457">
    <property type="entry name" value="DOP1_C"/>
</dbReference>
<sequence>MNFGSLGGRRSVSPPGSRTSSPVPRIARQTAEDALIKDDKNTRRYAAIIDRTLGTWETAPEEWADYIAFLSRLLKAIQSHGKDPSTLPNSAGVASKLAQCLNPALPSGVHQKALEVYSYIFATFGKDYLSRHLHDFLPGLAGVLSFASLSTRPGLYDLLENYVVRLDPANLRPILKSLVLSILPALEDETSEDFEQALSIFSKLEHTFASRQDDATQSQESGGYFWQCLFLAVITSPSRRQGALNYLARHLPSFGSTVALQAENGNRTANLSPAAEAALTPESGLLIRCFACGLSDLQPLIQRGFLDLLVTHLPLSSPVLQERVGESDFDRLTTAALGVLLRRDMSLNRRVWSWLLGPESKEQASGSPVAERGEPFAADDSRQLRHFRKHGQSSVERCLLRMLEHSDARTGGMSQPFRICLSLMDRWEIGGVLVPRLFLPAIRSVYAYSKNATREESAEAIKSASLFFDGTESRLIWSELFKLIRDATEKHQRSESSIPFLRWILQNFNVREEEMITLHIPLVAGYLLDAINHANKTTLESLSDLADCAMILIDHVPARAFAPSSSETRGISNASNVALDIRRVVRDYYENPDADVNPNLPSSSDLGDVLVNKSFQSLAKLISEQSDAFSKAVHIATGLLAKVPNSSSFPAQELRRELCSKSNVLAERNMPFPTISSIISLLSALSAHGERSNQQAAQSLELALLDQLWQYLSPTRTKHHVEAVRLVWQLDELTKPQDTIKAGLNELMQISSSSTSLSNVQRLENIWRFTTLWTHTLPLHQSGPKQDSRNLSRRGSAMTMTDADFWPRRQDILSGPLLLVLDIMSAPEVAARGIVINLLANPSSIGLVFQILFGRLTILLNDKERPIQPDCRTAERDQRQRCRELDYLFGHVLAVLRLDDEVMWEGLGGMTLTGLPGSSDGDAVTWLVNQCVQLLGSQETSSSSNDHGLAILRCLLSAPYPIKLGLKTLQLEDLLLGKIRASLSSPETSTPHMPAHNSLLDLAISAISLRQLQSQETGHGNSRRKFSLQSGRRSSAPRDEAIVPREKDASKVPPQLLDTIREGFASSSSRQNMDAWLDFLAASLPFFGEMLLTNLIPLVDTFCEQLRKSFEDIRDISGKASDNQAFSPDNTILKLLEGLNILLAEAHDRIAVEDEQPQRKASETSQSVLGSMASNTFKSQAPPPSKTAKANSRLTVILAFQDAIRICVTMWMWSAGGPENEISDRYNAATTSYYTHRMRNRTRSMLEQIFAVEPLESLEVVMAMWSQAPNSSESNAVLSLLHVLGVSRPKSVVPAVLDALCSRTQSNHMSPSRQSSLTSDLSAADVVAFFTAYLETVEDDATDEVWPDCTAFMRDVLSNPLPFRQILPSLLWVTLILAEKLDNTNFGDQRKMRKELGDHFSRLLLATFAASPFSSYLDNNVQHAEDSKETDLAVGRRNMDIVVILKHIVAKIESIQDSVDRITNVINTISTSLISPAFHAKGFPSTVTPDLLGLLTRMTRKAPTAKTWRRDVLDAFNDPRFLESSPDLTEAYWFPVLQQWSQGDKERVNDLLSRLQPPSSAGIMFGVGAAAARLKADSETQFILRRLCLLLLASPTDSYVAHMQQMEEKLVELFDASMTSSPSSTVKAELFMLCRALALSTSPVNFAPLWPLLNEQLQAALADLAPGNGHGATFANLALLQAGKLLDLLVALEPDEFQLHEWLYITDTTDAVYHPPGWTPTALADQLAEHLSLEGGEDALPATVSPSQATSSGRSRTLFGSDLSYDKEDVKAMAPEDFAKSVMRPFLSQLSINAYEHTYGMERSHPALYRRSLLEDLLDSSTLVDHER</sequence>
<evidence type="ECO:0000259" key="11">
    <source>
        <dbReference type="Pfam" id="PF24601"/>
    </source>
</evidence>
<evidence type="ECO:0000256" key="2">
    <source>
        <dbReference type="ARBA" id="ARBA00022448"/>
    </source>
</evidence>
<feature type="domain" description="DOP1 N-terminal" evidence="8">
    <location>
        <begin position="39"/>
        <end position="359"/>
    </location>
</feature>
<reference evidence="12 13" key="1">
    <citation type="journal article" date="2020" name="Microbiol. Resour. Announc.">
        <title>Draft Genome Sequence of a Cladosporium Species Isolated from the Mesophotic Ascidian Didemnum maculosum.</title>
        <authorList>
            <person name="Gioti A."/>
            <person name="Siaperas R."/>
            <person name="Nikolaivits E."/>
            <person name="Le Goff G."/>
            <person name="Ouazzani J."/>
            <person name="Kotoulas G."/>
            <person name="Topakas E."/>
        </authorList>
    </citation>
    <scope>NUCLEOTIDE SEQUENCE [LARGE SCALE GENOMIC DNA]</scope>
    <source>
        <strain evidence="12 13">TM138-S3</strain>
    </source>
</reference>
<evidence type="ECO:0000259" key="10">
    <source>
        <dbReference type="Pfam" id="PF24598"/>
    </source>
</evidence>
<comment type="subcellular location">
    <subcellularLocation>
        <location evidence="1">Golgi apparatus membrane</location>
        <topology evidence="1">Peripheral membrane protein</topology>
    </subcellularLocation>
</comment>
<comment type="caution">
    <text evidence="12">The sequence shown here is derived from an EMBL/GenBank/DDBJ whole genome shotgun (WGS) entry which is preliminary data.</text>
</comment>
<organism evidence="12 13">
    <name type="scientific">Cladosporium halotolerans</name>
    <dbReference type="NCBI Taxonomy" id="1052096"/>
    <lineage>
        <taxon>Eukaryota</taxon>
        <taxon>Fungi</taxon>
        <taxon>Dikarya</taxon>
        <taxon>Ascomycota</taxon>
        <taxon>Pezizomycotina</taxon>
        <taxon>Dothideomycetes</taxon>
        <taxon>Dothideomycetidae</taxon>
        <taxon>Cladosporiales</taxon>
        <taxon>Cladosporiaceae</taxon>
        <taxon>Cladosporium</taxon>
    </lineage>
</organism>
<name>A0AB34KQW3_9PEZI</name>
<evidence type="ECO:0000256" key="3">
    <source>
        <dbReference type="ARBA" id="ARBA00022927"/>
    </source>
</evidence>
<dbReference type="PANTHER" id="PTHR14042:SF24">
    <property type="entry name" value="PROTEIN DOPEY-1 HOMOLOG"/>
    <property type="match status" value="1"/>
</dbReference>
<dbReference type="InterPro" id="IPR056458">
    <property type="entry name" value="TPR_DOP1_M"/>
</dbReference>
<keyword evidence="4" id="KW-0333">Golgi apparatus</keyword>
<dbReference type="SUPFAM" id="SSF48371">
    <property type="entry name" value="ARM repeat"/>
    <property type="match status" value="1"/>
</dbReference>
<evidence type="ECO:0000256" key="5">
    <source>
        <dbReference type="ARBA" id="ARBA00023136"/>
    </source>
</evidence>
<dbReference type="InterPro" id="IPR040314">
    <property type="entry name" value="DOP1"/>
</dbReference>
<proteinExistence type="inferred from homology"/>
<evidence type="ECO:0000256" key="7">
    <source>
        <dbReference type="SAM" id="MobiDB-lite"/>
    </source>
</evidence>
<keyword evidence="13" id="KW-1185">Reference proteome</keyword>
<evidence type="ECO:0000256" key="4">
    <source>
        <dbReference type="ARBA" id="ARBA00023034"/>
    </source>
</evidence>
<dbReference type="GO" id="GO:0005802">
    <property type="term" value="C:trans-Golgi network"/>
    <property type="evidence" value="ECO:0007669"/>
    <property type="project" value="TreeGrafter"/>
</dbReference>
<dbReference type="EMBL" id="JAAQHG020000011">
    <property type="protein sequence ID" value="KAL1587113.1"/>
    <property type="molecule type" value="Genomic_DNA"/>
</dbReference>
<dbReference type="GO" id="GO:0006895">
    <property type="term" value="P:Golgi to endosome transport"/>
    <property type="evidence" value="ECO:0007669"/>
    <property type="project" value="InterPro"/>
</dbReference>
<dbReference type="RefSeq" id="XP_069230218.1">
    <property type="nucleotide sequence ID" value="XM_069372975.1"/>
</dbReference>
<dbReference type="InterPro" id="IPR056459">
    <property type="entry name" value="TPR_DOP1"/>
</dbReference>
<keyword evidence="3" id="KW-0653">Protein transport</keyword>
<dbReference type="Pfam" id="PF24597">
    <property type="entry name" value="TPR_DOP1_M"/>
    <property type="match status" value="1"/>
</dbReference>
<dbReference type="GO" id="GO:0015031">
    <property type="term" value="P:protein transport"/>
    <property type="evidence" value="ECO:0007669"/>
    <property type="project" value="UniProtKB-KW"/>
</dbReference>
<dbReference type="Pfam" id="PF24598">
    <property type="entry name" value="DOP1_C"/>
    <property type="match status" value="1"/>
</dbReference>
<feature type="region of interest" description="Disordered" evidence="7">
    <location>
        <begin position="1014"/>
        <end position="1048"/>
    </location>
</feature>
<dbReference type="PANTHER" id="PTHR14042">
    <property type="entry name" value="DOPEY-RELATED"/>
    <property type="match status" value="1"/>
</dbReference>
<evidence type="ECO:0000313" key="13">
    <source>
        <dbReference type="Proteomes" id="UP000803884"/>
    </source>
</evidence>
<dbReference type="Pfam" id="PF04118">
    <property type="entry name" value="Dopey_N"/>
    <property type="match status" value="1"/>
</dbReference>
<evidence type="ECO:0008006" key="14">
    <source>
        <dbReference type="Google" id="ProtNLM"/>
    </source>
</evidence>
<dbReference type="Proteomes" id="UP000803884">
    <property type="component" value="Unassembled WGS sequence"/>
</dbReference>
<protein>
    <recommendedName>
        <fullName evidence="14">Dopey N-terminal domain-containing protein</fullName>
    </recommendedName>
</protein>
<dbReference type="GO" id="GO:0005768">
    <property type="term" value="C:endosome"/>
    <property type="evidence" value="ECO:0007669"/>
    <property type="project" value="TreeGrafter"/>
</dbReference>
<evidence type="ECO:0000313" key="12">
    <source>
        <dbReference type="EMBL" id="KAL1587113.1"/>
    </source>
</evidence>
<gene>
    <name evidence="12" type="ORF">WHR41_04369</name>
</gene>
<feature type="compositionally biased region" description="Basic and acidic residues" evidence="7">
    <location>
        <begin position="1036"/>
        <end position="1048"/>
    </location>
</feature>
<accession>A0AB34KQW3</accession>
<dbReference type="GeneID" id="96005813"/>
<evidence type="ECO:0000256" key="6">
    <source>
        <dbReference type="ARBA" id="ARBA00046326"/>
    </source>
</evidence>
<keyword evidence="2" id="KW-0813">Transport</keyword>
<evidence type="ECO:0000256" key="1">
    <source>
        <dbReference type="ARBA" id="ARBA00004395"/>
    </source>
</evidence>
<comment type="similarity">
    <text evidence="6">Belongs to the DOP1 family.</text>
</comment>
<dbReference type="GO" id="GO:0005829">
    <property type="term" value="C:cytosol"/>
    <property type="evidence" value="ECO:0007669"/>
    <property type="project" value="GOC"/>
</dbReference>
<dbReference type="InterPro" id="IPR016024">
    <property type="entry name" value="ARM-type_fold"/>
</dbReference>
<dbReference type="GO" id="GO:0000139">
    <property type="term" value="C:Golgi membrane"/>
    <property type="evidence" value="ECO:0007669"/>
    <property type="project" value="UniProtKB-SubCell"/>
</dbReference>
<feature type="domain" description="DOP1-like middle TPR" evidence="9">
    <location>
        <begin position="386"/>
        <end position="589"/>
    </location>
</feature>
<keyword evidence="5" id="KW-0472">Membrane</keyword>
<dbReference type="Pfam" id="PF24601">
    <property type="entry name" value="TPR_DOP1"/>
    <property type="match status" value="1"/>
</dbReference>
<feature type="domain" description="DOP1-like C-terminal" evidence="10">
    <location>
        <begin position="1329"/>
        <end position="1800"/>
    </location>
</feature>
<evidence type="ECO:0000259" key="8">
    <source>
        <dbReference type="Pfam" id="PF04118"/>
    </source>
</evidence>
<dbReference type="InterPro" id="IPR007249">
    <property type="entry name" value="DOP1_N"/>
</dbReference>
<feature type="domain" description="DOP1-like TPR" evidence="11">
    <location>
        <begin position="992"/>
        <end position="1143"/>
    </location>
</feature>